<accession>A0ABS6E6C8</accession>
<dbReference type="Pfam" id="PF18768">
    <property type="entry name" value="RNPP_C"/>
    <property type="match status" value="1"/>
</dbReference>
<dbReference type="Proteomes" id="UP000749471">
    <property type="component" value="Unassembled WGS sequence"/>
</dbReference>
<dbReference type="SMART" id="SM00530">
    <property type="entry name" value="HTH_XRE"/>
    <property type="match status" value="1"/>
</dbReference>
<organism evidence="2 3">
    <name type="scientific">Tissierella simiarum</name>
    <dbReference type="NCBI Taxonomy" id="2841534"/>
    <lineage>
        <taxon>Bacteria</taxon>
        <taxon>Bacillati</taxon>
        <taxon>Bacillota</taxon>
        <taxon>Tissierellia</taxon>
        <taxon>Tissierellales</taxon>
        <taxon>Tissierellaceae</taxon>
        <taxon>Tissierella</taxon>
    </lineage>
</organism>
<evidence type="ECO:0000259" key="1">
    <source>
        <dbReference type="PROSITE" id="PS50943"/>
    </source>
</evidence>
<dbReference type="InterPro" id="IPR001387">
    <property type="entry name" value="Cro/C1-type_HTH"/>
</dbReference>
<evidence type="ECO:0000313" key="3">
    <source>
        <dbReference type="Proteomes" id="UP000749471"/>
    </source>
</evidence>
<dbReference type="EMBL" id="JAHLPM010000008">
    <property type="protein sequence ID" value="MBU5438470.1"/>
    <property type="molecule type" value="Genomic_DNA"/>
</dbReference>
<keyword evidence="3" id="KW-1185">Reference proteome</keyword>
<comment type="caution">
    <text evidence="2">The sequence shown here is derived from an EMBL/GenBank/DDBJ whole genome shotgun (WGS) entry which is preliminary data.</text>
</comment>
<dbReference type="InterPro" id="IPR041315">
    <property type="entry name" value="PlcR_TPR"/>
</dbReference>
<dbReference type="CDD" id="cd00093">
    <property type="entry name" value="HTH_XRE"/>
    <property type="match status" value="1"/>
</dbReference>
<protein>
    <submittedName>
        <fullName evidence="2">Helix-turn-helix transcriptional regulator</fullName>
    </submittedName>
</protein>
<dbReference type="PROSITE" id="PS50943">
    <property type="entry name" value="HTH_CROC1"/>
    <property type="match status" value="1"/>
</dbReference>
<dbReference type="Pfam" id="PF01381">
    <property type="entry name" value="HTH_3"/>
    <property type="match status" value="1"/>
</dbReference>
<reference evidence="2 3" key="1">
    <citation type="submission" date="2021-06" db="EMBL/GenBank/DDBJ databases">
        <authorList>
            <person name="Sun Q."/>
            <person name="Li D."/>
        </authorList>
    </citation>
    <scope>NUCLEOTIDE SEQUENCE [LARGE SCALE GENOMIC DNA]</scope>
    <source>
        <strain evidence="2 3">MSJ-40</strain>
    </source>
</reference>
<name>A0ABS6E6C8_9FIRM</name>
<evidence type="ECO:0000313" key="2">
    <source>
        <dbReference type="EMBL" id="MBU5438470.1"/>
    </source>
</evidence>
<feature type="domain" description="HTH cro/C1-type" evidence="1">
    <location>
        <begin position="12"/>
        <end position="66"/>
    </location>
</feature>
<sequence length="292" mass="34536">MYYNLDDFGKKVRIIRQRLNLTQKEVTLITGVNIDTLRKIENGKVIPKHETLDLMSLALKEDLNPLLLKYRIDNYSEFHEMKNKIEYKLESGNFNDLEVELVNFKKLLDCNINSYFMNLINQLLLSVESVILKVNYADYDKSLLKLVDAMKITIPKFSLSKYKSFAYNNIELRILMNIALILDKIESTEKSLELLEFCMDMAEYNQDIYSKLCYNLSYTYHRLRFHEKSLYYSNLGIENCIKHKTLSYLSHLYFRKGVAEYCLGYNNYKESLLRSKNFSKLLGQNKLTDMLI</sequence>
<gene>
    <name evidence="2" type="ORF">KQI42_10645</name>
</gene>
<proteinExistence type="predicted"/>